<dbReference type="EMBL" id="BK014836">
    <property type="protein sequence ID" value="DAD77903.1"/>
    <property type="molecule type" value="Genomic_DNA"/>
</dbReference>
<reference evidence="1" key="1">
    <citation type="journal article" date="2021" name="Proc. Natl. Acad. Sci. U.S.A.">
        <title>A Catalog of Tens of Thousands of Viruses from Human Metagenomes Reveals Hidden Associations with Chronic Diseases.</title>
        <authorList>
            <person name="Tisza M.J."/>
            <person name="Buck C.B."/>
        </authorList>
    </citation>
    <scope>NUCLEOTIDE SEQUENCE</scope>
    <source>
        <strain evidence="1">CtHDv29</strain>
    </source>
</reference>
<organism evidence="1">
    <name type="scientific">Siphoviridae sp. ctHDv29</name>
    <dbReference type="NCBI Taxonomy" id="2826228"/>
    <lineage>
        <taxon>Viruses</taxon>
        <taxon>Duplodnaviria</taxon>
        <taxon>Heunggongvirae</taxon>
        <taxon>Uroviricota</taxon>
        <taxon>Caudoviricetes</taxon>
    </lineage>
</organism>
<sequence length="290" mass="33173">MSNLEQTAIARVFPRKTNASPTDALAFFREPTIENIADCIKACVSEAHISVTFSWDLERAEELYDAWQILGVPVEVGGPAFDDRMGDFTPGLYLRDGLIFTSRGCTKDCWFCSVPRCAHGVIRELPIVDGWNILDDNILGTSEAHFRAVCEMLKRQKHRAVFTGGLEPALLQQWQAELLHEIKPARLYTAYDTKDDLEPLMEMGKKLRMAGFRPASHSMCCYVLCGYDGDSFEDAETRLMQTMQAGFVPYAMLFRGEDGKHDSEWRRFQREWCRPIITGKKFNEFWKETT</sequence>
<dbReference type="SUPFAM" id="SSF102114">
    <property type="entry name" value="Radical SAM enzymes"/>
    <property type="match status" value="1"/>
</dbReference>
<accession>A0A8S5M726</accession>
<name>A0A8S5M726_9CAUD</name>
<protein>
    <submittedName>
        <fullName evidence="1">L-lysine 2,3-aminomutase</fullName>
    </submittedName>
</protein>
<evidence type="ECO:0000313" key="1">
    <source>
        <dbReference type="EMBL" id="DAD77903.1"/>
    </source>
</evidence>
<dbReference type="InterPro" id="IPR058240">
    <property type="entry name" value="rSAM_sf"/>
</dbReference>
<proteinExistence type="predicted"/>